<accession>A0A6C2U5X7</accession>
<evidence type="ECO:0000313" key="1">
    <source>
        <dbReference type="EMBL" id="VGO14931.1"/>
    </source>
</evidence>
<evidence type="ECO:0000313" key="2">
    <source>
        <dbReference type="Proteomes" id="UP000366872"/>
    </source>
</evidence>
<dbReference type="InterPro" id="IPR029475">
    <property type="entry name" value="DUF6807"/>
</dbReference>
<keyword evidence="2" id="KW-1185">Reference proteome</keyword>
<organism evidence="1 2">
    <name type="scientific">Pontiella desulfatans</name>
    <dbReference type="NCBI Taxonomy" id="2750659"/>
    <lineage>
        <taxon>Bacteria</taxon>
        <taxon>Pseudomonadati</taxon>
        <taxon>Kiritimatiellota</taxon>
        <taxon>Kiritimatiellia</taxon>
        <taxon>Kiritimatiellales</taxon>
        <taxon>Pontiellaceae</taxon>
        <taxon>Pontiella</taxon>
    </lineage>
</organism>
<gene>
    <name evidence="1" type="ORF">PDESU_03501</name>
</gene>
<dbReference type="EMBL" id="CAAHFG010000002">
    <property type="protein sequence ID" value="VGO14931.1"/>
    <property type="molecule type" value="Genomic_DNA"/>
</dbReference>
<dbReference type="AlphaFoldDB" id="A0A6C2U5X7"/>
<sequence>MDMMMQRIKWICLAASFAFGVNGAEKKDGTLCLASNGNEVLGYRFEPMENPAGGEKFKGSNFIHPLKTPSGFCVTDLQPADHLHHFGLWWPWKMIKVDGRDINTWELQNGDGLIQARKADSTSTGFIAESDYVDRKAPDGPQVVLKETTEVDVVEFKTDAAIGYYLDFKIIHRCAADKPVEIVKYRYSGFSIRATPEWNKDNSTILTSEGKDRYGANFTRATWVKAEGAVPTGGKAGFLMMGHPTNHAHPELLRTWDNQHNGAVFANFNPVQQASWNLEPGKDYARGYRFFVYDGELNKEQADRLWKEYSNEK</sequence>
<dbReference type="Pfam" id="PF14100">
    <property type="entry name" value="DUF6807"/>
    <property type="match status" value="1"/>
</dbReference>
<protein>
    <recommendedName>
        <fullName evidence="3">Methane oxygenase PmoA</fullName>
    </recommendedName>
</protein>
<reference evidence="1 2" key="1">
    <citation type="submission" date="2019-04" db="EMBL/GenBank/DDBJ databases">
        <authorList>
            <person name="Van Vliet M D."/>
        </authorList>
    </citation>
    <scope>NUCLEOTIDE SEQUENCE [LARGE SCALE GENOMIC DNA]</scope>
    <source>
        <strain evidence="1 2">F1</strain>
    </source>
</reference>
<evidence type="ECO:0008006" key="3">
    <source>
        <dbReference type="Google" id="ProtNLM"/>
    </source>
</evidence>
<proteinExistence type="predicted"/>
<name>A0A6C2U5X7_PONDE</name>
<dbReference type="Proteomes" id="UP000366872">
    <property type="component" value="Unassembled WGS sequence"/>
</dbReference>